<feature type="region of interest" description="Disordered" evidence="1">
    <location>
        <begin position="123"/>
        <end position="237"/>
    </location>
</feature>
<feature type="compositionally biased region" description="Polar residues" evidence="1">
    <location>
        <begin position="137"/>
        <end position="153"/>
    </location>
</feature>
<dbReference type="STRING" id="1745343.A0A2J6Q311"/>
<protein>
    <recommendedName>
        <fullName evidence="2">AMMECR1 domain-containing protein</fullName>
    </recommendedName>
</protein>
<dbReference type="OrthoDB" id="24630at2759"/>
<name>A0A2J6Q311_9HELO</name>
<keyword evidence="4" id="KW-1185">Reference proteome</keyword>
<evidence type="ECO:0000313" key="4">
    <source>
        <dbReference type="Proteomes" id="UP000235672"/>
    </source>
</evidence>
<dbReference type="Pfam" id="PF01871">
    <property type="entry name" value="AMMECR1"/>
    <property type="match status" value="1"/>
</dbReference>
<feature type="compositionally biased region" description="Acidic residues" evidence="1">
    <location>
        <begin position="124"/>
        <end position="136"/>
    </location>
</feature>
<gene>
    <name evidence="3" type="ORF">NA56DRAFT_704473</name>
</gene>
<dbReference type="PROSITE" id="PS51112">
    <property type="entry name" value="AMMECR1"/>
    <property type="match status" value="1"/>
</dbReference>
<dbReference type="InterPro" id="IPR036071">
    <property type="entry name" value="AMMECR1_dom_sf"/>
</dbReference>
<dbReference type="Gene3D" id="3.30.700.20">
    <property type="entry name" value="Hypothetical protein ph0010, domain 1"/>
    <property type="match status" value="1"/>
</dbReference>
<reference evidence="3 4" key="1">
    <citation type="submission" date="2016-05" db="EMBL/GenBank/DDBJ databases">
        <title>A degradative enzymes factory behind the ericoid mycorrhizal symbiosis.</title>
        <authorList>
            <consortium name="DOE Joint Genome Institute"/>
            <person name="Martino E."/>
            <person name="Morin E."/>
            <person name="Grelet G."/>
            <person name="Kuo A."/>
            <person name="Kohler A."/>
            <person name="Daghino S."/>
            <person name="Barry K."/>
            <person name="Choi C."/>
            <person name="Cichocki N."/>
            <person name="Clum A."/>
            <person name="Copeland A."/>
            <person name="Hainaut M."/>
            <person name="Haridas S."/>
            <person name="Labutti K."/>
            <person name="Lindquist E."/>
            <person name="Lipzen A."/>
            <person name="Khouja H.-R."/>
            <person name="Murat C."/>
            <person name="Ohm R."/>
            <person name="Olson A."/>
            <person name="Spatafora J."/>
            <person name="Veneault-Fourrey C."/>
            <person name="Henrissat B."/>
            <person name="Grigoriev I."/>
            <person name="Martin F."/>
            <person name="Perotto S."/>
        </authorList>
    </citation>
    <scope>NUCLEOTIDE SEQUENCE [LARGE SCALE GENOMIC DNA]</scope>
    <source>
        <strain evidence="3 4">UAMH 7357</strain>
    </source>
</reference>
<dbReference type="NCBIfam" id="TIGR00296">
    <property type="entry name" value="TIGR00296 family protein"/>
    <property type="match status" value="1"/>
</dbReference>
<dbReference type="Proteomes" id="UP000235672">
    <property type="component" value="Unassembled WGS sequence"/>
</dbReference>
<sequence length="414" mass="45546">MLVLTFRTGGKRRPEESFMRGAECFQMIGLSVRRGSTPPFTNDNARLDLTTTSAPPSPTPLTGGIFTTSHSPCHQDRKSAPINMATVEHCLFCFEALAASLEKRSPMSLYQVQQSWAAYPKGLDEEDEEDQQEESADSSPPSDNESGKPSSKLSVPRNPLLERLSSSSSGSSTPASSSSSSLSPSTNNTTPASSSTSFVPIASFKTTSHCPPQQTPANLPTNPGLHPRHTSQRSSTITESPLFVTWNTVSPTLGRSLRGCIGTFEPQLLSSGLSSYALTSAFSDHRFSPIVLSELPTLEVSITLLTDFENARDAMDWELGVHGVRISFYARNKRFGACYLPDVAPEQGWDKEETIVSLMRKAGWGGRREKWSEVADLKVVRFQGKAESLGWEEYREWRDWVKRGEEKERVKAGK</sequence>
<dbReference type="SUPFAM" id="SSF143447">
    <property type="entry name" value="AMMECR1-like"/>
    <property type="match status" value="1"/>
</dbReference>
<dbReference type="PANTHER" id="PTHR13016:SF0">
    <property type="entry name" value="AMME SYNDROME CANDIDATE GENE 1 PROTEIN"/>
    <property type="match status" value="1"/>
</dbReference>
<dbReference type="InterPro" id="IPR023473">
    <property type="entry name" value="AMMECR1"/>
</dbReference>
<organism evidence="3 4">
    <name type="scientific">Hyaloscypha hepaticicola</name>
    <dbReference type="NCBI Taxonomy" id="2082293"/>
    <lineage>
        <taxon>Eukaryota</taxon>
        <taxon>Fungi</taxon>
        <taxon>Dikarya</taxon>
        <taxon>Ascomycota</taxon>
        <taxon>Pezizomycotina</taxon>
        <taxon>Leotiomycetes</taxon>
        <taxon>Helotiales</taxon>
        <taxon>Hyaloscyphaceae</taxon>
        <taxon>Hyaloscypha</taxon>
    </lineage>
</organism>
<evidence type="ECO:0000256" key="1">
    <source>
        <dbReference type="SAM" id="MobiDB-lite"/>
    </source>
</evidence>
<dbReference type="PANTHER" id="PTHR13016">
    <property type="entry name" value="AMMECR1 HOMOLOG"/>
    <property type="match status" value="1"/>
</dbReference>
<dbReference type="AlphaFoldDB" id="A0A2J6Q311"/>
<evidence type="ECO:0000313" key="3">
    <source>
        <dbReference type="EMBL" id="PMD20667.1"/>
    </source>
</evidence>
<dbReference type="InterPro" id="IPR002733">
    <property type="entry name" value="AMMECR1_domain"/>
</dbReference>
<feature type="domain" description="AMMECR1" evidence="2">
    <location>
        <begin position="195"/>
        <end position="398"/>
    </location>
</feature>
<proteinExistence type="predicted"/>
<dbReference type="InterPro" id="IPR027485">
    <property type="entry name" value="AMMECR1_N"/>
</dbReference>
<dbReference type="EMBL" id="KZ613484">
    <property type="protein sequence ID" value="PMD20667.1"/>
    <property type="molecule type" value="Genomic_DNA"/>
</dbReference>
<feature type="compositionally biased region" description="Polar residues" evidence="1">
    <location>
        <begin position="204"/>
        <end position="221"/>
    </location>
</feature>
<accession>A0A2J6Q311</accession>
<feature type="compositionally biased region" description="Low complexity" evidence="1">
    <location>
        <begin position="164"/>
        <end position="197"/>
    </location>
</feature>
<evidence type="ECO:0000259" key="2">
    <source>
        <dbReference type="PROSITE" id="PS51112"/>
    </source>
</evidence>